<dbReference type="GO" id="GO:0016788">
    <property type="term" value="F:hydrolase activity, acting on ester bonds"/>
    <property type="evidence" value="ECO:0007669"/>
    <property type="project" value="InterPro"/>
</dbReference>
<proteinExistence type="predicted"/>
<sequence length="336" mass="38500">MLKKLLLIPTALFVVFLACEVGIRLYGWAPLPPTYAGKSYSSLPNGRLECMNPEVSRPYFSGAGNNNPGCVFYSINNLGFRNNYSIGPKTSDLKRIVVVGDSFTYGFGVLEEDTFESKLEEMWKLEGLKVEVINSAEPAAALPEYRRILNEKVSGLSPDILIVGINLNDIMTFNSSLIIEKISRNYDWKIRKVSKLVDFFCYTMERRESSEENIKTILNSLNPERLAAFETFVKELKVFSAAQKSELFVIVHPIFFNLENYNFTSVHEEVDSILRNEGVAFHDFLEDFKGKKSEDYWITLNDQHPNEKAHQVYFDFLFKEFGPKIRHPNTLPTEKP</sequence>
<organism evidence="1 2">
    <name type="scientific">Bacteriovorax stolpii</name>
    <name type="common">Bdellovibrio stolpii</name>
    <dbReference type="NCBI Taxonomy" id="960"/>
    <lineage>
        <taxon>Bacteria</taxon>
        <taxon>Pseudomonadati</taxon>
        <taxon>Bdellovibrionota</taxon>
        <taxon>Bacteriovoracia</taxon>
        <taxon>Bacteriovoracales</taxon>
        <taxon>Bacteriovoracaceae</taxon>
        <taxon>Bacteriovorax</taxon>
    </lineage>
</organism>
<evidence type="ECO:0000313" key="2">
    <source>
        <dbReference type="Proteomes" id="UP000235584"/>
    </source>
</evidence>
<name>A0A2K9NQE0_BACTC</name>
<reference evidence="1 2" key="1">
    <citation type="submission" date="2018-01" db="EMBL/GenBank/DDBJ databases">
        <title>Complete genome sequence of Bacteriovorax stolpii DSM12778.</title>
        <authorList>
            <person name="Tang B."/>
            <person name="Chang J."/>
        </authorList>
    </citation>
    <scope>NUCLEOTIDE SEQUENCE [LARGE SCALE GENOMIC DNA]</scope>
    <source>
        <strain evidence="1 2">DSM 12778</strain>
    </source>
</reference>
<keyword evidence="2" id="KW-1185">Reference proteome</keyword>
<dbReference type="PROSITE" id="PS51257">
    <property type="entry name" value="PROKAR_LIPOPROTEIN"/>
    <property type="match status" value="1"/>
</dbReference>
<dbReference type="EMBL" id="CP025704">
    <property type="protein sequence ID" value="AUN97729.1"/>
    <property type="molecule type" value="Genomic_DNA"/>
</dbReference>
<dbReference type="InterPro" id="IPR001087">
    <property type="entry name" value="GDSL"/>
</dbReference>
<dbReference type="SUPFAM" id="SSF52266">
    <property type="entry name" value="SGNH hydrolase"/>
    <property type="match status" value="1"/>
</dbReference>
<dbReference type="Pfam" id="PF00657">
    <property type="entry name" value="Lipase_GDSL"/>
    <property type="match status" value="1"/>
</dbReference>
<protein>
    <submittedName>
        <fullName evidence="1">Uncharacterized protein</fullName>
    </submittedName>
</protein>
<dbReference type="Gene3D" id="3.40.50.1110">
    <property type="entry name" value="SGNH hydrolase"/>
    <property type="match status" value="1"/>
</dbReference>
<dbReference type="AlphaFoldDB" id="A0A2K9NQE0"/>
<dbReference type="InterPro" id="IPR036514">
    <property type="entry name" value="SGNH_hydro_sf"/>
</dbReference>
<evidence type="ECO:0000313" key="1">
    <source>
        <dbReference type="EMBL" id="AUN97729.1"/>
    </source>
</evidence>
<dbReference type="KEGG" id="bsto:C0V70_06310"/>
<accession>A0A2K9NQE0</accession>
<dbReference type="RefSeq" id="WP_102243022.1">
    <property type="nucleotide sequence ID" value="NZ_CP025704.1"/>
</dbReference>
<dbReference type="Proteomes" id="UP000235584">
    <property type="component" value="Chromosome"/>
</dbReference>
<gene>
    <name evidence="1" type="ORF">C0V70_06310</name>
</gene>
<dbReference type="CDD" id="cd00229">
    <property type="entry name" value="SGNH_hydrolase"/>
    <property type="match status" value="1"/>
</dbReference>